<reference evidence="3 4" key="1">
    <citation type="journal article" date="2017" name="Curr. Biol.">
        <title>The Evolution of Venom by Co-option of Single-Copy Genes.</title>
        <authorList>
            <person name="Martinson E.O."/>
            <person name="Mrinalini"/>
            <person name="Kelkar Y.D."/>
            <person name="Chang C.H."/>
            <person name="Werren J.H."/>
        </authorList>
    </citation>
    <scope>NUCLEOTIDE SEQUENCE [LARGE SCALE GENOMIC DNA]</scope>
    <source>
        <strain evidence="3 4">Alberta</strain>
        <tissue evidence="3">Whole body</tissue>
    </source>
</reference>
<dbReference type="InterPro" id="IPR036188">
    <property type="entry name" value="FAD/NAD-bd_sf"/>
</dbReference>
<feature type="domain" description="Glucose-methanol-choline oxidoreductase N-terminal" evidence="2">
    <location>
        <begin position="316"/>
        <end position="330"/>
    </location>
</feature>
<dbReference type="Pfam" id="PF00732">
    <property type="entry name" value="GMC_oxred_N"/>
    <property type="match status" value="2"/>
</dbReference>
<dbReference type="GO" id="GO:0016614">
    <property type="term" value="F:oxidoreductase activity, acting on CH-OH group of donors"/>
    <property type="evidence" value="ECO:0007669"/>
    <property type="project" value="InterPro"/>
</dbReference>
<organism evidence="3 4">
    <name type="scientific">Trichomalopsis sarcophagae</name>
    <dbReference type="NCBI Taxonomy" id="543379"/>
    <lineage>
        <taxon>Eukaryota</taxon>
        <taxon>Metazoa</taxon>
        <taxon>Ecdysozoa</taxon>
        <taxon>Arthropoda</taxon>
        <taxon>Hexapoda</taxon>
        <taxon>Insecta</taxon>
        <taxon>Pterygota</taxon>
        <taxon>Neoptera</taxon>
        <taxon>Endopterygota</taxon>
        <taxon>Hymenoptera</taxon>
        <taxon>Apocrita</taxon>
        <taxon>Proctotrupomorpha</taxon>
        <taxon>Chalcidoidea</taxon>
        <taxon>Pteromalidae</taxon>
        <taxon>Pteromalinae</taxon>
        <taxon>Trichomalopsis</taxon>
    </lineage>
</organism>
<dbReference type="Gene3D" id="3.50.50.60">
    <property type="entry name" value="FAD/NAD(P)-binding domain"/>
    <property type="match status" value="2"/>
</dbReference>
<evidence type="ECO:0000313" key="4">
    <source>
        <dbReference type="Proteomes" id="UP000215335"/>
    </source>
</evidence>
<dbReference type="InterPro" id="IPR012132">
    <property type="entry name" value="GMC_OxRdtase"/>
</dbReference>
<name>A0A232EXY1_9HYME</name>
<dbReference type="InterPro" id="IPR000172">
    <property type="entry name" value="GMC_OxRdtase_N"/>
</dbReference>
<keyword evidence="4" id="KW-1185">Reference proteome</keyword>
<proteinExistence type="inferred from homology"/>
<protein>
    <recommendedName>
        <fullName evidence="2">Glucose-methanol-choline oxidoreductase N-terminal domain-containing protein</fullName>
    </recommendedName>
</protein>
<dbReference type="Pfam" id="PF05199">
    <property type="entry name" value="GMC_oxred_C"/>
    <property type="match status" value="2"/>
</dbReference>
<comment type="caution">
    <text evidence="3">The sequence shown here is derived from an EMBL/GenBank/DDBJ whole genome shotgun (WGS) entry which is preliminary data.</text>
</comment>
<dbReference type="OrthoDB" id="269227at2759"/>
<evidence type="ECO:0000259" key="2">
    <source>
        <dbReference type="PROSITE" id="PS00624"/>
    </source>
</evidence>
<dbReference type="EMBL" id="NNAY01001705">
    <property type="protein sequence ID" value="OXU23175.1"/>
    <property type="molecule type" value="Genomic_DNA"/>
</dbReference>
<dbReference type="InterPro" id="IPR007867">
    <property type="entry name" value="GMC_OxRtase_C"/>
</dbReference>
<dbReference type="PANTHER" id="PTHR11552">
    <property type="entry name" value="GLUCOSE-METHANOL-CHOLINE GMC OXIDOREDUCTASE"/>
    <property type="match status" value="1"/>
</dbReference>
<dbReference type="PANTHER" id="PTHR11552:SF217">
    <property type="entry name" value="GLUCOSE DEHYDROGENASE [FAD, QUINONE]"/>
    <property type="match status" value="1"/>
</dbReference>
<dbReference type="AlphaFoldDB" id="A0A232EXY1"/>
<comment type="similarity">
    <text evidence="1">Belongs to the GMC oxidoreductase family.</text>
</comment>
<evidence type="ECO:0000256" key="1">
    <source>
        <dbReference type="ARBA" id="ARBA00010790"/>
    </source>
</evidence>
<dbReference type="Gene3D" id="3.30.560.10">
    <property type="entry name" value="Glucose Oxidase, domain 3"/>
    <property type="match status" value="2"/>
</dbReference>
<accession>A0A232EXY1</accession>
<dbReference type="SUPFAM" id="SSF51905">
    <property type="entry name" value="FAD/NAD(P)-binding domain"/>
    <property type="match status" value="2"/>
</dbReference>
<dbReference type="PROSITE" id="PS00624">
    <property type="entry name" value="GMC_OXRED_2"/>
    <property type="match status" value="2"/>
</dbReference>
<dbReference type="Proteomes" id="UP000215335">
    <property type="component" value="Unassembled WGS sequence"/>
</dbReference>
<dbReference type="SUPFAM" id="SSF54373">
    <property type="entry name" value="FAD-linked reductases, C-terminal domain"/>
    <property type="match status" value="2"/>
</dbReference>
<sequence>MSYSLSLEPACNEPYLGPSLAQACPGSQFLVFMTILDTFVRAKREVSRLCERVIPADPADYYYDFIVVGGGTAGAVVASRLSEVPEWKVLLVEAGPDEPPGADVPSMVAMFLGTEIDWQYRTINESNACLSQGGSCSWPRGKNLGGSSSHNGMMYIRGNAKDYDDWAALGNYGWTWKEVLPYFLCSENNTEIPRVGNKYHSEGGMLNVGRFPWQPPLTADILYAAAEVGYPISEDLNGDRIVGFTVAQTNNRDGVRVSSAAAFLQPVRNRRNLHVLLNATATRIITENQRVVGLQYYKSGEFRVARVTRELIVSGGAVGSPQLLLLSGIGPKEHLRAVNVGVVKDLPGVGENLQNHVSYTVSFTINEPNEYDLNWAAATEYISFQKGPMASTGLSQITGKLPSSYTTPNHPDIQLFFGGYQAACATTGQVGALLDNGRRSISISPTNLHPRSRGTLRLASNNPFIYPIIQQNYLTNPVDVAILVQGIRIALSLANTSTLRKYNITLSNPPIRACSRYPFGSNEYWACAVMQDTGPENHQAGSCKMGPSTDPWAVVDPELRVYGVKGLRVADTSIMPKVTSGNTAAPAMMIGERAADFIKKDWGARPTQCGSAQMGNQISQLKPGNLVDFGGLGSSSCRDPFLNGPILNNACGNTFSQCTLFLTVLNTMIQNHWKINISSERVQSVERPSFAYDFVVIGGGNAGAAVAGRLSEISEWSVLVLEAGPDEPDASLIPSNYGIYAESDYDWKFRTSNEGHACLRTNGICSWPRGKNLGGTTVHHGMAYHRGNPKDYEKWVAMGNKGWSWEEVKPYFLKAEDNREINRVGSVHHATGGPLPVERFPWQPKFAWDILKAAEETGYGVTEDMVGDTITGFTIAQTISNKGVRVSSSGSYLRPNKGRRNLHVALNALATKIVFRRKKAIAVQYLMNGRLQTVSIKREVIVSGGAVNSPQLLLLSGIGPKQHLKEMKIPVVQDLPGVGENLHNHVSYGLNFTVNDVEDEENKLYPTNLYLHNQTGPLSSTGMAQVTAILASEYTTPDDPDMQMFFSGYLATCKSRDTPRIREITIIPVNLHAKSRGRLTLASNNPLDHPIIHSNDLADPRDVKVLISGIHVVLSVADSPTMRKLGLTLTSRPLPECSDFKFKSDEYWACAIHQETRTENHQAGSCKMGPISDSMAVVDTRFRVHGVKGVRVVDASAMPQMISGNPSATITMMAERAADFIKEDNTLLIMAIKSVLNMSELFYDRKYMEQEFNNNTTSKRSDILT</sequence>
<dbReference type="GO" id="GO:0050660">
    <property type="term" value="F:flavin adenine dinucleotide binding"/>
    <property type="evidence" value="ECO:0007669"/>
    <property type="project" value="InterPro"/>
</dbReference>
<gene>
    <name evidence="3" type="ORF">TSAR_016200</name>
</gene>
<feature type="domain" description="Glucose-methanol-choline oxidoreductase N-terminal" evidence="2">
    <location>
        <begin position="945"/>
        <end position="959"/>
    </location>
</feature>
<dbReference type="STRING" id="543379.A0A232EXY1"/>
<evidence type="ECO:0000313" key="3">
    <source>
        <dbReference type="EMBL" id="OXU23175.1"/>
    </source>
</evidence>